<feature type="transmembrane region" description="Helical" evidence="7">
    <location>
        <begin position="115"/>
        <end position="142"/>
    </location>
</feature>
<dbReference type="AlphaFoldDB" id="A5ILP4"/>
<name>A5ILP4_THEP1</name>
<evidence type="ECO:0000256" key="2">
    <source>
        <dbReference type="ARBA" id="ARBA00005262"/>
    </source>
</evidence>
<evidence type="ECO:0000256" key="3">
    <source>
        <dbReference type="ARBA" id="ARBA00022475"/>
    </source>
</evidence>
<evidence type="ECO:0000256" key="7">
    <source>
        <dbReference type="SAM" id="Phobius"/>
    </source>
</evidence>
<comment type="subcellular location">
    <subcellularLocation>
        <location evidence="1">Cell membrane</location>
        <topology evidence="1">Multi-pass membrane protein</topology>
    </subcellularLocation>
</comment>
<dbReference type="STRING" id="390874.Tpet_1103"/>
<keyword evidence="3" id="KW-1003">Cell membrane</keyword>
<feature type="transmembrane region" description="Helical" evidence="7">
    <location>
        <begin position="148"/>
        <end position="165"/>
    </location>
</feature>
<keyword evidence="6 7" id="KW-0472">Membrane</keyword>
<feature type="transmembrane region" description="Helical" evidence="7">
    <location>
        <begin position="67"/>
        <end position="94"/>
    </location>
</feature>
<proteinExistence type="inferred from homology"/>
<dbReference type="KEGG" id="tpt:Tpet_1103"/>
<keyword evidence="5 7" id="KW-1133">Transmembrane helix</keyword>
<evidence type="ECO:0000256" key="4">
    <source>
        <dbReference type="ARBA" id="ARBA00022692"/>
    </source>
</evidence>
<dbReference type="GO" id="GO:0005886">
    <property type="term" value="C:plasma membrane"/>
    <property type="evidence" value="ECO:0007669"/>
    <property type="project" value="UniProtKB-SubCell"/>
</dbReference>
<evidence type="ECO:0000313" key="9">
    <source>
        <dbReference type="Proteomes" id="UP000006558"/>
    </source>
</evidence>
<sequence length="166" mass="17703">MLKLAFIFLKVGFLSFGGGWAIVGILKNELVTGGFLSPEEFSQAVSIAQMTPGPVAINLATYTGYKFFGLIGAVLNTLAFLGAPILVITTAIFLRKYVKLQRVRLMKALEGATTTLLIVTLLSLLSSVQNPVLILLSAAAFVCSFFKVHPLFIIFGCGVIGAILGF</sequence>
<organism evidence="8 9">
    <name type="scientific">Thermotoga petrophila (strain ATCC BAA-488 / DSM 13995 / JCM 10881 / RKU-1)</name>
    <dbReference type="NCBI Taxonomy" id="390874"/>
    <lineage>
        <taxon>Bacteria</taxon>
        <taxon>Thermotogati</taxon>
        <taxon>Thermotogota</taxon>
        <taxon>Thermotogae</taxon>
        <taxon>Thermotogales</taxon>
        <taxon>Thermotogaceae</taxon>
        <taxon>Thermotoga</taxon>
    </lineage>
</organism>
<dbReference type="HOGENOM" id="CLU_018106_1_2_0"/>
<evidence type="ECO:0000256" key="5">
    <source>
        <dbReference type="ARBA" id="ARBA00022989"/>
    </source>
</evidence>
<dbReference type="Proteomes" id="UP000006558">
    <property type="component" value="Chromosome"/>
</dbReference>
<dbReference type="PANTHER" id="PTHR43663:SF1">
    <property type="entry name" value="CHROMATE TRANSPORTER"/>
    <property type="match status" value="1"/>
</dbReference>
<dbReference type="Pfam" id="PF02417">
    <property type="entry name" value="Chromate_transp"/>
    <property type="match status" value="1"/>
</dbReference>
<reference evidence="9" key="1">
    <citation type="submission" date="2007-05" db="EMBL/GenBank/DDBJ databases">
        <title>Complete sequence of Thermotoga petrophila RKU-1.</title>
        <authorList>
            <consortium name="US DOE Joint Genome Institute"/>
            <person name="Copeland A."/>
            <person name="Lucas S."/>
            <person name="Lapidus A."/>
            <person name="Barry K."/>
            <person name="Glavina del Rio T."/>
            <person name="Dalin E."/>
            <person name="Tice H."/>
            <person name="Pitluck S."/>
            <person name="Sims D."/>
            <person name="Brettin T."/>
            <person name="Bruce D."/>
            <person name="Detter J.C."/>
            <person name="Han C."/>
            <person name="Tapia R."/>
            <person name="Schmutz J."/>
            <person name="Larimer F."/>
            <person name="Land M."/>
            <person name="Hauser L."/>
            <person name="Kyrpides N."/>
            <person name="Mikhailova N."/>
            <person name="Nelson K."/>
            <person name="Gogarten J.P."/>
            <person name="Noll K."/>
            <person name="Richardson P."/>
        </authorList>
    </citation>
    <scope>NUCLEOTIDE SEQUENCE [LARGE SCALE GENOMIC DNA]</scope>
    <source>
        <strain evidence="9">ATCC BAA-488 / DSM 13995 / JCM 10881 / RKU-1</strain>
    </source>
</reference>
<evidence type="ECO:0000256" key="6">
    <source>
        <dbReference type="ARBA" id="ARBA00023136"/>
    </source>
</evidence>
<dbReference type="InterPro" id="IPR003370">
    <property type="entry name" value="Chromate_transpt"/>
</dbReference>
<accession>A5ILP4</accession>
<evidence type="ECO:0000256" key="1">
    <source>
        <dbReference type="ARBA" id="ARBA00004651"/>
    </source>
</evidence>
<dbReference type="EMBL" id="CP000702">
    <property type="protein sequence ID" value="ABQ47117.1"/>
    <property type="molecule type" value="Genomic_DNA"/>
</dbReference>
<dbReference type="PANTHER" id="PTHR43663">
    <property type="entry name" value="CHROMATE TRANSPORT PROTEIN-RELATED"/>
    <property type="match status" value="1"/>
</dbReference>
<evidence type="ECO:0000313" key="8">
    <source>
        <dbReference type="EMBL" id="ABQ47117.1"/>
    </source>
</evidence>
<reference evidence="8 9" key="2">
    <citation type="journal article" date="2009" name="Proc. Natl. Acad. Sci. U.S.A.">
        <title>On the chimeric nature, thermophilic origin, and phylogenetic placement of the Thermotogales.</title>
        <authorList>
            <person name="Zhaxybayeva O."/>
            <person name="Swithers K.S."/>
            <person name="Lapierre P."/>
            <person name="Fournier G.P."/>
            <person name="Bickhart D.M."/>
            <person name="DeBoy R.T."/>
            <person name="Nelson K.E."/>
            <person name="Nesbo C.L."/>
            <person name="Doolittle W.F."/>
            <person name="Gogarten J.P."/>
            <person name="Noll K.M."/>
        </authorList>
    </citation>
    <scope>NUCLEOTIDE SEQUENCE [LARGE SCALE GENOMIC DNA]</scope>
    <source>
        <strain evidence="9">ATCC BAA-488 / DSM 13995 / JCM 10881 / RKU-1</strain>
    </source>
</reference>
<protein>
    <submittedName>
        <fullName evidence="8">Chromate transporter</fullName>
    </submittedName>
</protein>
<dbReference type="InterPro" id="IPR052518">
    <property type="entry name" value="CHR_Transporter"/>
</dbReference>
<keyword evidence="4 7" id="KW-0812">Transmembrane</keyword>
<dbReference type="RefSeq" id="WP_011943641.1">
    <property type="nucleotide sequence ID" value="NC_009486.1"/>
</dbReference>
<comment type="similarity">
    <text evidence="2">Belongs to the chromate ion transporter (CHR) (TC 2.A.51) family.</text>
</comment>
<gene>
    <name evidence="8" type="ordered locus">Tpet_1103</name>
</gene>
<dbReference type="GO" id="GO:0015109">
    <property type="term" value="F:chromate transmembrane transporter activity"/>
    <property type="evidence" value="ECO:0007669"/>
    <property type="project" value="InterPro"/>
</dbReference>
<dbReference type="eggNOG" id="COG2059">
    <property type="taxonomic scope" value="Bacteria"/>
</dbReference>